<protein>
    <submittedName>
        <fullName evidence="2">Conserved uncharacterized protein</fullName>
    </submittedName>
</protein>
<dbReference type="KEGG" id="dto:TOL2_C25420"/>
<keyword evidence="1" id="KW-0472">Membrane</keyword>
<dbReference type="RefSeq" id="WP_014958007.1">
    <property type="nucleotide sequence ID" value="NC_018645.1"/>
</dbReference>
<accession>K0NHE1</accession>
<keyword evidence="1" id="KW-0812">Transmembrane</keyword>
<organism evidence="2 3">
    <name type="scientific">Desulfobacula toluolica (strain DSM 7467 / Tol2)</name>
    <dbReference type="NCBI Taxonomy" id="651182"/>
    <lineage>
        <taxon>Bacteria</taxon>
        <taxon>Pseudomonadati</taxon>
        <taxon>Thermodesulfobacteriota</taxon>
        <taxon>Desulfobacteria</taxon>
        <taxon>Desulfobacterales</taxon>
        <taxon>Desulfobacteraceae</taxon>
        <taxon>Desulfobacula</taxon>
    </lineage>
</organism>
<reference evidence="2 3" key="1">
    <citation type="journal article" date="2013" name="Environ. Microbiol.">
        <title>Complete genome, catabolic sub-proteomes and key-metabolites of Desulfobacula toluolica Tol2, a marine, aromatic compound-degrading, sulfate-reducing bacterium.</title>
        <authorList>
            <person name="Wohlbrand L."/>
            <person name="Jacob J.H."/>
            <person name="Kube M."/>
            <person name="Mussmann M."/>
            <person name="Jarling R."/>
            <person name="Beck A."/>
            <person name="Amann R."/>
            <person name="Wilkes H."/>
            <person name="Reinhardt R."/>
            <person name="Rabus R."/>
        </authorList>
    </citation>
    <scope>NUCLEOTIDE SEQUENCE [LARGE SCALE GENOMIC DNA]</scope>
    <source>
        <strain evidence="3">DSM 7467 / Tol2</strain>
    </source>
</reference>
<gene>
    <name evidence="2" type="ordered locus">TOL2_C25420</name>
</gene>
<evidence type="ECO:0000313" key="3">
    <source>
        <dbReference type="Proteomes" id="UP000007347"/>
    </source>
</evidence>
<dbReference type="Proteomes" id="UP000007347">
    <property type="component" value="Chromosome"/>
</dbReference>
<keyword evidence="1" id="KW-1133">Transmembrane helix</keyword>
<evidence type="ECO:0000256" key="1">
    <source>
        <dbReference type="SAM" id="Phobius"/>
    </source>
</evidence>
<keyword evidence="3" id="KW-1185">Reference proteome</keyword>
<evidence type="ECO:0000313" key="2">
    <source>
        <dbReference type="EMBL" id="CCK80701.1"/>
    </source>
</evidence>
<dbReference type="EMBL" id="FO203503">
    <property type="protein sequence ID" value="CCK80701.1"/>
    <property type="molecule type" value="Genomic_DNA"/>
</dbReference>
<proteinExistence type="predicted"/>
<dbReference type="AlphaFoldDB" id="K0NHE1"/>
<name>K0NHE1_DESTT</name>
<dbReference type="HOGENOM" id="CLU_1358626_0_0_7"/>
<feature type="transmembrane region" description="Helical" evidence="1">
    <location>
        <begin position="7"/>
        <end position="28"/>
    </location>
</feature>
<sequence length="201" mass="22307">MNRISGMIIGSMLAIVCIVIFVFFFPGIDTPPKKDMVSPGIEDSDKLVQQSGRQEIRATEAMDSDIDGAIGSHDVDDSVENDAVANIEIPIDTKASIPLLESSVQDSGTSILSGEKEEPLQVMDEVLQTHEQHIFWGPFQTRTSATGFAEQMEELTGISMAVIDKGGYDFQIAFLYKNEEEKQKNIKLIEEKSHLRIRKSE</sequence>